<feature type="compositionally biased region" description="Polar residues" evidence="1">
    <location>
        <begin position="206"/>
        <end position="217"/>
    </location>
</feature>
<feature type="compositionally biased region" description="Basic and acidic residues" evidence="1">
    <location>
        <begin position="218"/>
        <end position="228"/>
    </location>
</feature>
<keyword evidence="2" id="KW-0732">Signal</keyword>
<name>A0A814C966_9BILA</name>
<gene>
    <name evidence="3" type="ORF">JXQ802_LOCUS11023</name>
</gene>
<protein>
    <submittedName>
        <fullName evidence="3">Uncharacterized protein</fullName>
    </submittedName>
</protein>
<feature type="region of interest" description="Disordered" evidence="1">
    <location>
        <begin position="142"/>
        <end position="192"/>
    </location>
</feature>
<feature type="signal peptide" evidence="2">
    <location>
        <begin position="1"/>
        <end position="26"/>
    </location>
</feature>
<dbReference type="AlphaFoldDB" id="A0A814C966"/>
<sequence>MSSWTFFLIFFIQLVYYLQIVTVVNALLNTTDNDIDKTVYIEDVAALPIYDIFSENLSTNPVYTENHRKKDTYEIYTTSVSSFPIDNIDSENPTTVQLQSESHPYEKSTEYLSTLSTHSTDFENEETTIPTDDIYYTQEESTERASTVSEHTTEFENEKTTESTDEIYYTQEESTEPTSAVSEQHTEAENEETTDNGLFIVTESTEPASTVTEQSAEFENKGTTESTDKLYYTLEDSTEPSSTISEQSTEFEKEETTESTDETYYPHQESTDPVSTVSEQSVKFANEEVTELIDEMYYGQEDFEQMIKIDNEAIVQQFNPFISISFQPVFKEHQQRAKAFLTCCQWDIGSDELLLKKYVDAYGLLDEQMKIIKECADKMIIHDKSDCEFNLRLLEKARQLTKVFIDLYSENNTINDNSAMKLLDQAIVQSIDVKNIVYDYDTTTNDFCGFALILLWQPYKLINCEIYYRSLLSNNLLFYNNYNKFKKEISPPFQQKALSLMIPIKNAWNIIVDQVKKNIQTKLDNKPLSQDQIDKDTDQIKNRLSYYIIKLNHPMIIHHTKSAHTYKVCCTSIKTSDIFNEYLAYFDHDPNQGHSMDKFLHSCVQHQTSEPIDIMTENNECNISYNEFLDAMKKRQDFINKYEKQNPSMVIKFQEAIRFKIGQIDIIRTMADYVDQYCQDQHIFELMFDARKIINCEKIIRHVIGKENSKKYSYYNISISYPFQYMVLEDWDNLAQAITSIKTDDDTKPASIVHNLSNLYR</sequence>
<evidence type="ECO:0000256" key="2">
    <source>
        <dbReference type="SAM" id="SignalP"/>
    </source>
</evidence>
<proteinExistence type="predicted"/>
<accession>A0A814C966</accession>
<dbReference type="EMBL" id="CAJNOL010000215">
    <property type="protein sequence ID" value="CAF0938429.1"/>
    <property type="molecule type" value="Genomic_DNA"/>
</dbReference>
<organism evidence="3 4">
    <name type="scientific">Rotaria sordida</name>
    <dbReference type="NCBI Taxonomy" id="392033"/>
    <lineage>
        <taxon>Eukaryota</taxon>
        <taxon>Metazoa</taxon>
        <taxon>Spiralia</taxon>
        <taxon>Gnathifera</taxon>
        <taxon>Rotifera</taxon>
        <taxon>Eurotatoria</taxon>
        <taxon>Bdelloidea</taxon>
        <taxon>Philodinida</taxon>
        <taxon>Philodinidae</taxon>
        <taxon>Rotaria</taxon>
    </lineage>
</organism>
<comment type="caution">
    <text evidence="3">The sequence shown here is derived from an EMBL/GenBank/DDBJ whole genome shotgun (WGS) entry which is preliminary data.</text>
</comment>
<evidence type="ECO:0000313" key="4">
    <source>
        <dbReference type="Proteomes" id="UP000663870"/>
    </source>
</evidence>
<feature type="region of interest" description="Disordered" evidence="1">
    <location>
        <begin position="206"/>
        <end position="279"/>
    </location>
</feature>
<reference evidence="3" key="1">
    <citation type="submission" date="2021-02" db="EMBL/GenBank/DDBJ databases">
        <authorList>
            <person name="Nowell W R."/>
        </authorList>
    </citation>
    <scope>NUCLEOTIDE SEQUENCE</scope>
</reference>
<feature type="compositionally biased region" description="Basic and acidic residues" evidence="1">
    <location>
        <begin position="151"/>
        <end position="162"/>
    </location>
</feature>
<evidence type="ECO:0000313" key="3">
    <source>
        <dbReference type="EMBL" id="CAF0938429.1"/>
    </source>
</evidence>
<dbReference type="Proteomes" id="UP000663870">
    <property type="component" value="Unassembled WGS sequence"/>
</dbReference>
<keyword evidence="4" id="KW-1185">Reference proteome</keyword>
<evidence type="ECO:0000256" key="1">
    <source>
        <dbReference type="SAM" id="MobiDB-lite"/>
    </source>
</evidence>
<feature type="chain" id="PRO_5032640357" evidence="2">
    <location>
        <begin position="27"/>
        <end position="761"/>
    </location>
</feature>